<organism evidence="2">
    <name type="scientific">Leptospira borgpetersenii serovar Ballum</name>
    <dbReference type="NCBI Taxonomy" id="280505"/>
    <lineage>
        <taxon>Bacteria</taxon>
        <taxon>Pseudomonadati</taxon>
        <taxon>Spirochaetota</taxon>
        <taxon>Spirochaetia</taxon>
        <taxon>Leptospirales</taxon>
        <taxon>Leptospiraceae</taxon>
        <taxon>Leptospira</taxon>
    </lineage>
</organism>
<dbReference type="Gene3D" id="3.40.50.1010">
    <property type="entry name" value="5'-nuclease"/>
    <property type="match status" value="1"/>
</dbReference>
<reference evidence="2 3" key="1">
    <citation type="journal article" date="2015" name="PLoS Negl. Trop. Dis.">
        <title>Distribution of Plasmids in Distinct Leptospira Pathogenic Species.</title>
        <authorList>
            <person name="Wang Y."/>
            <person name="Zhuang X."/>
            <person name="Zhong Y."/>
            <person name="Zhang C."/>
            <person name="Zhang Y."/>
            <person name="Zeng L."/>
            <person name="Zhu Y."/>
            <person name="He P."/>
            <person name="Dong K."/>
            <person name="Pal U."/>
            <person name="Guo X."/>
            <person name="Qin J."/>
        </authorList>
    </citation>
    <scope>NUCLEOTIDE SEQUENCE [LARGE SCALE GENOMIC DNA]</scope>
    <source>
        <strain evidence="2 3">56604</strain>
    </source>
</reference>
<feature type="domain" description="PIN" evidence="1">
    <location>
        <begin position="1"/>
        <end position="111"/>
    </location>
</feature>
<dbReference type="AlphaFoldDB" id="A0A0S2IMM7"/>
<dbReference type="PANTHER" id="PTHR34610:SF3">
    <property type="entry name" value="SSL7007 PROTEIN"/>
    <property type="match status" value="1"/>
</dbReference>
<dbReference type="NCBIfam" id="TIGR00305">
    <property type="entry name" value="putative toxin-antitoxin system toxin component, PIN family"/>
    <property type="match status" value="1"/>
</dbReference>
<gene>
    <name evidence="2" type="ORF">LBBP_00580</name>
</gene>
<evidence type="ECO:0000259" key="1">
    <source>
        <dbReference type="SMART" id="SM00670"/>
    </source>
</evidence>
<protein>
    <submittedName>
        <fullName evidence="2">Nucleic acid-binding protein</fullName>
    </submittedName>
</protein>
<dbReference type="InterPro" id="IPR029060">
    <property type="entry name" value="PIN-like_dom_sf"/>
</dbReference>
<name>A0A0S2IMM7_LEPBO</name>
<accession>A0A0S2IMM7</accession>
<dbReference type="SUPFAM" id="SSF88723">
    <property type="entry name" value="PIN domain-like"/>
    <property type="match status" value="1"/>
</dbReference>
<dbReference type="EMBL" id="CP012029">
    <property type="protein sequence ID" value="ALO24926.1"/>
    <property type="molecule type" value="Genomic_DNA"/>
</dbReference>
<dbReference type="Pfam" id="PF13470">
    <property type="entry name" value="PIN_3"/>
    <property type="match status" value="1"/>
</dbReference>
<dbReference type="SMART" id="SM00670">
    <property type="entry name" value="PINc"/>
    <property type="match status" value="1"/>
</dbReference>
<evidence type="ECO:0000313" key="3">
    <source>
        <dbReference type="Proteomes" id="UP000058857"/>
    </source>
</evidence>
<proteinExistence type="predicted"/>
<dbReference type="PANTHER" id="PTHR34610">
    <property type="entry name" value="SSL7007 PROTEIN"/>
    <property type="match status" value="1"/>
</dbReference>
<evidence type="ECO:0000313" key="2">
    <source>
        <dbReference type="EMBL" id="ALO24926.1"/>
    </source>
</evidence>
<dbReference type="InterPro" id="IPR002716">
    <property type="entry name" value="PIN_dom"/>
</dbReference>
<dbReference type="PATRIC" id="fig|280505.15.peg.568"/>
<dbReference type="InterPro" id="IPR002850">
    <property type="entry name" value="PIN_toxin-like"/>
</dbReference>
<sequence>MRIVLDANVIISALISNGLSHQVVDICIDDHEVFMSKALNTEVLNFFVRKVKTTIDEKHRIAKFLDELGPEIVPKGKPPVICRDKNDNHVLHLIQTCSARILISGDQDLLVLKKHEHTPILTPRQFLEVLNSGKLDGENFA</sequence>
<dbReference type="Proteomes" id="UP000058857">
    <property type="component" value="Chromosome 1"/>
</dbReference>